<dbReference type="InterPro" id="IPR003607">
    <property type="entry name" value="HD/PDEase_dom"/>
</dbReference>
<gene>
    <name evidence="10" type="ORF">CS022_24210</name>
</gene>
<dbReference type="InterPro" id="IPR038257">
    <property type="entry name" value="CRISPR-assoc_Cas3_HD_sf"/>
</dbReference>
<sequence>MTLLANSKNQSLIEHSRQVSENAAGLFDAVFSDFKPSGREALKTSIRISALLHDIGKVSEDFQAYLKGEEAYQPEIGEGQLYSADNPLHHELSLVLFDAIWKQLVESYLPENIKKNKANRELKKQVQYGIYWHHAEPVRKKTLSEIAEQYFDDEGRLERFADLAKCFLSELLGQEILLNCDNILDAVEAVKAPRFFDVAEPTRSDLSDWIKDFQKKLDNNVSRFIVRFLTIFADRHVSGLSVSDIYTPINVTSYDDSRFLKSIKQYIDLPKLAGKRTDDQLAAAVNLVHYDSNVIMGAAGCGKTRTALMAYHKARTEAESSHKGMLWVCPRIAVGLSVLEEIKESLPDAKVSILTGETQELWQGEQCLEEDIFEADIVITTIDQVAKWLTSNSENQNFLEYINRYTVFDEYHELFSIQSLYYISAVLMRIKEFQTQGHVFISATPEPMHLRLICRHDASWQYPVVLPSFNEQPVHLSFVDKLPEDETSAAYVFNTASKAQDQAITSWRNGRDDIMCYHSKFTANDKAGLTHEVLSRFGRNPTSDSETLFAGPIAQASLNISRKKLNTELSHPANVIQRIGRSNRFAEYGSATVKIQSGTEQVHEKKGKYGTFGSLKNTGARKNNFKGDRVVPDPKKQYYAGYSYKFYQALVATLGNQGANPEKLAGNNFTTSLNDLNDFYRKFHIEQVEKNGKLVDETKEFVIDALQYLDTVRLYKPTKLTIETNLGKEVAVSYRGGSIWATMCHAEILPARTLADSLIGMPGQRERLVSITESDCYEIDVVGNLNSLSAPEFKRLKSSLTYRAKYAGREKSTHLAYLAKQPGYPLVCSTPSLTDATGLYYLHVFNEQQKQLAVGFKRLKKGLSSF</sequence>
<reference evidence="10 11" key="1">
    <citation type="submission" date="2017-10" db="EMBL/GenBank/DDBJ databases">
        <title>Nyctiphanis sp. nov., isolated from the stomach of the euphausiid Nyctiphanes simplex (Hansen, 1911) in the Gulf of California.</title>
        <authorList>
            <person name="Gomez-Gil B."/>
            <person name="Aguilar-Mendez M."/>
            <person name="Lopez-Cortes A."/>
            <person name="Gomez-Gutierrez J."/>
            <person name="Roque A."/>
            <person name="Lang E."/>
            <person name="Gonzalez-Castillo A."/>
        </authorList>
    </citation>
    <scope>NUCLEOTIDE SEQUENCE [LARGE SCALE GENOMIC DNA]</scope>
    <source>
        <strain evidence="10 11">CAIM 600</strain>
    </source>
</reference>
<dbReference type="GO" id="GO:0051607">
    <property type="term" value="P:defense response to virus"/>
    <property type="evidence" value="ECO:0007669"/>
    <property type="project" value="UniProtKB-KW"/>
</dbReference>
<keyword evidence="6" id="KW-0347">Helicase</keyword>
<dbReference type="Gene3D" id="1.10.3210.30">
    <property type="match status" value="1"/>
</dbReference>
<dbReference type="InterPro" id="IPR027417">
    <property type="entry name" value="P-loop_NTPase"/>
</dbReference>
<keyword evidence="11" id="KW-1185">Reference proteome</keyword>
<dbReference type="SUPFAM" id="SSF52540">
    <property type="entry name" value="P-loop containing nucleoside triphosphate hydrolases"/>
    <property type="match status" value="1"/>
</dbReference>
<dbReference type="SMART" id="SM00487">
    <property type="entry name" value="DEXDc"/>
    <property type="match status" value="1"/>
</dbReference>
<dbReference type="PROSITE" id="PS51643">
    <property type="entry name" value="HD_CAS3"/>
    <property type="match status" value="1"/>
</dbReference>
<dbReference type="GO" id="GO:0003676">
    <property type="term" value="F:nucleic acid binding"/>
    <property type="evidence" value="ECO:0007669"/>
    <property type="project" value="InterPro"/>
</dbReference>
<dbReference type="Pfam" id="PF18019">
    <property type="entry name" value="Cas3_HD"/>
    <property type="match status" value="1"/>
</dbReference>
<dbReference type="InterPro" id="IPR054712">
    <property type="entry name" value="Cas3-like_dom"/>
</dbReference>
<dbReference type="Pfam" id="PF00270">
    <property type="entry name" value="DEAD"/>
    <property type="match status" value="1"/>
</dbReference>
<dbReference type="InterPro" id="IPR014001">
    <property type="entry name" value="Helicase_ATP-bd"/>
</dbReference>
<dbReference type="GO" id="GO:0004386">
    <property type="term" value="F:helicase activity"/>
    <property type="evidence" value="ECO:0007669"/>
    <property type="project" value="UniProtKB-KW"/>
</dbReference>
<dbReference type="AlphaFoldDB" id="A0A4Q0YD35"/>
<accession>A0A4Q0YD35</accession>
<evidence type="ECO:0000256" key="4">
    <source>
        <dbReference type="ARBA" id="ARBA00022741"/>
    </source>
</evidence>
<evidence type="ECO:0000256" key="8">
    <source>
        <dbReference type="ARBA" id="ARBA00023118"/>
    </source>
</evidence>
<dbReference type="Proteomes" id="UP000290287">
    <property type="component" value="Unassembled WGS sequence"/>
</dbReference>
<keyword evidence="4" id="KW-0547">Nucleotide-binding</keyword>
<dbReference type="Gene3D" id="3.40.50.300">
    <property type="entry name" value="P-loop containing nucleotide triphosphate hydrolases"/>
    <property type="match status" value="1"/>
</dbReference>
<dbReference type="RefSeq" id="WP_129124407.1">
    <property type="nucleotide sequence ID" value="NZ_PEIB01000063.1"/>
</dbReference>
<dbReference type="SMART" id="SM00471">
    <property type="entry name" value="HDc"/>
    <property type="match status" value="1"/>
</dbReference>
<dbReference type="InterPro" id="IPR011545">
    <property type="entry name" value="DEAD/DEAH_box_helicase_dom"/>
</dbReference>
<dbReference type="GO" id="GO:0005524">
    <property type="term" value="F:ATP binding"/>
    <property type="evidence" value="ECO:0007669"/>
    <property type="project" value="UniProtKB-KW"/>
</dbReference>
<keyword evidence="10" id="KW-0255">Endonuclease</keyword>
<evidence type="ECO:0000256" key="2">
    <source>
        <dbReference type="ARBA" id="ARBA00009046"/>
    </source>
</evidence>
<name>A0A4Q0YD35_9GAMM</name>
<dbReference type="Pfam" id="PF22590">
    <property type="entry name" value="Cas3-like_C_2"/>
    <property type="match status" value="1"/>
</dbReference>
<keyword evidence="3" id="KW-0479">Metal-binding</keyword>
<evidence type="ECO:0000256" key="3">
    <source>
        <dbReference type="ARBA" id="ARBA00022723"/>
    </source>
</evidence>
<evidence type="ECO:0000313" key="11">
    <source>
        <dbReference type="Proteomes" id="UP000290287"/>
    </source>
</evidence>
<dbReference type="InterPro" id="IPR006483">
    <property type="entry name" value="CRISPR-assoc_Cas3_HD"/>
</dbReference>
<protein>
    <submittedName>
        <fullName evidence="10">CRISPR-associated endonuclease Cas3</fullName>
    </submittedName>
</protein>
<dbReference type="GO" id="GO:0004519">
    <property type="term" value="F:endonuclease activity"/>
    <property type="evidence" value="ECO:0007669"/>
    <property type="project" value="UniProtKB-KW"/>
</dbReference>
<evidence type="ECO:0000256" key="5">
    <source>
        <dbReference type="ARBA" id="ARBA00022801"/>
    </source>
</evidence>
<comment type="similarity">
    <text evidence="2">In the central section; belongs to the CRISPR-associated helicase Cas3 family.</text>
</comment>
<dbReference type="SUPFAM" id="SSF109604">
    <property type="entry name" value="HD-domain/PDEase-like"/>
    <property type="match status" value="1"/>
</dbReference>
<keyword evidence="5" id="KW-0378">Hydrolase</keyword>
<evidence type="ECO:0000259" key="9">
    <source>
        <dbReference type="PROSITE" id="PS51643"/>
    </source>
</evidence>
<proteinExistence type="inferred from homology"/>
<keyword evidence="8" id="KW-0051">Antiviral defense</keyword>
<dbReference type="GO" id="GO:0046872">
    <property type="term" value="F:metal ion binding"/>
    <property type="evidence" value="ECO:0007669"/>
    <property type="project" value="UniProtKB-KW"/>
</dbReference>
<dbReference type="OrthoDB" id="220028at2"/>
<feature type="domain" description="HD Cas3-type" evidence="9">
    <location>
        <begin position="5"/>
        <end position="237"/>
    </location>
</feature>
<dbReference type="GO" id="GO:0016787">
    <property type="term" value="F:hydrolase activity"/>
    <property type="evidence" value="ECO:0007669"/>
    <property type="project" value="UniProtKB-KW"/>
</dbReference>
<organism evidence="10 11">
    <name type="scientific">Veronia nyctiphanis</name>
    <dbReference type="NCBI Taxonomy" id="1278244"/>
    <lineage>
        <taxon>Bacteria</taxon>
        <taxon>Pseudomonadati</taxon>
        <taxon>Pseudomonadota</taxon>
        <taxon>Gammaproteobacteria</taxon>
        <taxon>Vibrionales</taxon>
        <taxon>Vibrionaceae</taxon>
        <taxon>Veronia</taxon>
    </lineage>
</organism>
<comment type="similarity">
    <text evidence="1">In the N-terminal section; belongs to the CRISPR-associated nuclease Cas3-HD family.</text>
</comment>
<evidence type="ECO:0000256" key="1">
    <source>
        <dbReference type="ARBA" id="ARBA00006847"/>
    </source>
</evidence>
<dbReference type="CDD" id="cd09641">
    <property type="entry name" value="Cas3''_I"/>
    <property type="match status" value="1"/>
</dbReference>
<comment type="caution">
    <text evidence="10">The sequence shown here is derived from an EMBL/GenBank/DDBJ whole genome shotgun (WGS) entry which is preliminary data.</text>
</comment>
<dbReference type="NCBIfam" id="TIGR01596">
    <property type="entry name" value="cas3_HD"/>
    <property type="match status" value="1"/>
</dbReference>
<dbReference type="EMBL" id="PEIB01000063">
    <property type="protein sequence ID" value="RXJ68342.1"/>
    <property type="molecule type" value="Genomic_DNA"/>
</dbReference>
<evidence type="ECO:0000256" key="7">
    <source>
        <dbReference type="ARBA" id="ARBA00022840"/>
    </source>
</evidence>
<keyword evidence="10" id="KW-0540">Nuclease</keyword>
<evidence type="ECO:0000256" key="6">
    <source>
        <dbReference type="ARBA" id="ARBA00022806"/>
    </source>
</evidence>
<keyword evidence="7" id="KW-0067">ATP-binding</keyword>
<evidence type="ECO:0000313" key="10">
    <source>
        <dbReference type="EMBL" id="RXJ68342.1"/>
    </source>
</evidence>